<protein>
    <recommendedName>
        <fullName evidence="2">Putative carbamate hydrolase RutD</fullName>
        <ecNumber evidence="2">3.5.1.-</ecNumber>
    </recommendedName>
    <alternativeName>
        <fullName evidence="2">Aminohydrolase</fullName>
    </alternativeName>
</protein>
<accession>A0ABU5LG41</accession>
<name>A0ABU5LG41_9GAMM</name>
<dbReference type="InterPro" id="IPR029058">
    <property type="entry name" value="AB_hydrolase_fold"/>
</dbReference>
<keyword evidence="5" id="KW-1185">Reference proteome</keyword>
<sequence>MHLEIHGLTDADAPTLVLASGLGGVASFWQPQLSALLPHYRVVTYDQRGTGRSAATLPDAYSMADMAAELAAALAQRGITRYDIIGHALGGLIGLQLALDFPARVGRVVVINGWLSLNAHTRRCFEVRQDLLRHAGVEAFVRAQPLFLYPAEWLAQHETRMAEEDAQHIAHFQGQHNLLRRLHALMACDFSQQAAHIRQPILAIASRDDLLVPYSCSARLAAALPHGHLIEMPWGGHAMSVTDADHLNDLLLRWLKQTASIPATVS</sequence>
<dbReference type="Gene3D" id="3.40.50.1820">
    <property type="entry name" value="alpha/beta hydrolase"/>
    <property type="match status" value="1"/>
</dbReference>
<comment type="similarity">
    <text evidence="2">Belongs to the AB hydrolase superfamily. Hydrolase RutD family.</text>
</comment>
<evidence type="ECO:0000313" key="5">
    <source>
        <dbReference type="Proteomes" id="UP001288620"/>
    </source>
</evidence>
<dbReference type="Pfam" id="PF00561">
    <property type="entry name" value="Abhydrolase_1"/>
    <property type="match status" value="1"/>
</dbReference>
<dbReference type="HAMAP" id="MF_00832">
    <property type="entry name" value="RutD"/>
    <property type="match status" value="1"/>
</dbReference>
<comment type="catalytic activity">
    <reaction evidence="2">
        <text>carbamate + 2 H(+) = NH4(+) + CO2</text>
        <dbReference type="Rhea" id="RHEA:15649"/>
        <dbReference type="ChEBI" id="CHEBI:13941"/>
        <dbReference type="ChEBI" id="CHEBI:15378"/>
        <dbReference type="ChEBI" id="CHEBI:16526"/>
        <dbReference type="ChEBI" id="CHEBI:28938"/>
    </reaction>
</comment>
<dbReference type="EC" id="3.5.1.-" evidence="2"/>
<organism evidence="4 5">
    <name type="scientific">Pantoea eucrina</name>
    <dbReference type="NCBI Taxonomy" id="472693"/>
    <lineage>
        <taxon>Bacteria</taxon>
        <taxon>Pseudomonadati</taxon>
        <taxon>Pseudomonadota</taxon>
        <taxon>Gammaproteobacteria</taxon>
        <taxon>Enterobacterales</taxon>
        <taxon>Erwiniaceae</taxon>
        <taxon>Pantoea</taxon>
    </lineage>
</organism>
<gene>
    <name evidence="2 4" type="primary">rutD</name>
    <name evidence="4" type="ORF">N4G40_11180</name>
</gene>
<dbReference type="PANTHER" id="PTHR43433">
    <property type="entry name" value="HYDROLASE, ALPHA/BETA FOLD FAMILY PROTEIN"/>
    <property type="match status" value="1"/>
</dbReference>
<dbReference type="Proteomes" id="UP001288620">
    <property type="component" value="Unassembled WGS sequence"/>
</dbReference>
<dbReference type="InterPro" id="IPR019913">
    <property type="entry name" value="Pyrimidine_utilisation_RutD"/>
</dbReference>
<dbReference type="PRINTS" id="PR00111">
    <property type="entry name" value="ABHYDROLASE"/>
</dbReference>
<comment type="caution">
    <text evidence="4">The sequence shown here is derived from an EMBL/GenBank/DDBJ whole genome shotgun (WGS) entry which is preliminary data.</text>
</comment>
<dbReference type="PANTHER" id="PTHR43433:SF5">
    <property type="entry name" value="AB HYDROLASE-1 DOMAIN-CONTAINING PROTEIN"/>
    <property type="match status" value="1"/>
</dbReference>
<dbReference type="InterPro" id="IPR050471">
    <property type="entry name" value="AB_hydrolase"/>
</dbReference>
<dbReference type="InterPro" id="IPR000073">
    <property type="entry name" value="AB_hydrolase_1"/>
</dbReference>
<dbReference type="EMBL" id="JAOBTT010000001">
    <property type="protein sequence ID" value="MDZ7278828.1"/>
    <property type="molecule type" value="Genomic_DNA"/>
</dbReference>
<feature type="domain" description="AB hydrolase-1" evidence="3">
    <location>
        <begin position="14"/>
        <end position="125"/>
    </location>
</feature>
<comment type="function">
    <text evidence="2">Involved in pyrimidine catabolism. May facilitate the hydrolysis of carbamate, a reaction that can also occur spontaneously.</text>
</comment>
<dbReference type="RefSeq" id="WP_322542755.1">
    <property type="nucleotide sequence ID" value="NZ_JAOBTT010000001.1"/>
</dbReference>
<dbReference type="NCBIfam" id="TIGR03611">
    <property type="entry name" value="RutD"/>
    <property type="match status" value="1"/>
</dbReference>
<evidence type="ECO:0000313" key="4">
    <source>
        <dbReference type="EMBL" id="MDZ7278828.1"/>
    </source>
</evidence>
<reference evidence="5" key="1">
    <citation type="submission" date="2023-07" db="EMBL/GenBank/DDBJ databases">
        <title>Structural and functional analysis of rice phyllospheric bacteria for their antimicrobial properties and defense elicitation against blast disease.</title>
        <authorList>
            <person name="Sahu K.P."/>
            <person name="Asharani P."/>
            <person name="Kumar M."/>
            <person name="Reddy B."/>
            <person name="Kumar A."/>
        </authorList>
    </citation>
    <scope>NUCLEOTIDE SEQUENCE [LARGE SCALE GENOMIC DNA]</scope>
    <source>
        <strain evidence="5">OsEp_Plm_30P10</strain>
    </source>
</reference>
<evidence type="ECO:0000259" key="3">
    <source>
        <dbReference type="Pfam" id="PF00561"/>
    </source>
</evidence>
<dbReference type="SUPFAM" id="SSF53474">
    <property type="entry name" value="alpha/beta-Hydrolases"/>
    <property type="match status" value="1"/>
</dbReference>
<proteinExistence type="inferred from homology"/>
<evidence type="ECO:0000256" key="1">
    <source>
        <dbReference type="ARBA" id="ARBA00022801"/>
    </source>
</evidence>
<keyword evidence="1 2" id="KW-0378">Hydrolase</keyword>
<evidence type="ECO:0000256" key="2">
    <source>
        <dbReference type="HAMAP-Rule" id="MF_00832"/>
    </source>
</evidence>